<evidence type="ECO:0000313" key="12">
    <source>
        <dbReference type="EMBL" id="NVD27545.1"/>
    </source>
</evidence>
<reference evidence="12 13" key="1">
    <citation type="submission" date="2020-06" db="EMBL/GenBank/DDBJ databases">
        <authorList>
            <person name="Kim S.-J."/>
            <person name="Park S.-J."/>
        </authorList>
    </citation>
    <scope>NUCLEOTIDE SEQUENCE [LARGE SCALE GENOMIC DNA]</scope>
    <source>
        <strain evidence="12 13">SW-151</strain>
    </source>
</reference>
<keyword evidence="6" id="KW-0143">Chaperone</keyword>
<accession>A0ABX2N1F0</accession>
<evidence type="ECO:0000256" key="8">
    <source>
        <dbReference type="ARBA" id="ARBA00037071"/>
    </source>
</evidence>
<comment type="caution">
    <text evidence="12">The sequence shown here is derived from an EMBL/GenBank/DDBJ whole genome shotgun (WGS) entry which is preliminary data.</text>
</comment>
<evidence type="ECO:0000256" key="6">
    <source>
        <dbReference type="ARBA" id="ARBA00023186"/>
    </source>
</evidence>
<sequence>MQNAKQGNIVVIDYSVHTSDGTLVGDTKETGPQEIKLGDGAIFPQVEAKIADMKVGDQETVSIECDKAFGPRREEMVIDIPRQNLPPEADPQPGMALQAQQEDGSAVTLYVVAVSEDSVKADGNHPLAGEDLAFDVTLREIKDAA</sequence>
<comment type="subcellular location">
    <subcellularLocation>
        <location evidence="2">Cytoplasm</location>
    </subcellularLocation>
</comment>
<keyword evidence="5 9" id="KW-0697">Rotamase</keyword>
<evidence type="ECO:0000256" key="3">
    <source>
        <dbReference type="ARBA" id="ARBA00006577"/>
    </source>
</evidence>
<dbReference type="InterPro" id="IPR046357">
    <property type="entry name" value="PPIase_dom_sf"/>
</dbReference>
<evidence type="ECO:0000256" key="5">
    <source>
        <dbReference type="ARBA" id="ARBA00023110"/>
    </source>
</evidence>
<dbReference type="Proteomes" id="UP000652427">
    <property type="component" value="Unassembled WGS sequence"/>
</dbReference>
<evidence type="ECO:0000256" key="9">
    <source>
        <dbReference type="PROSITE-ProRule" id="PRU00277"/>
    </source>
</evidence>
<dbReference type="GO" id="GO:0016853">
    <property type="term" value="F:isomerase activity"/>
    <property type="evidence" value="ECO:0007669"/>
    <property type="project" value="UniProtKB-KW"/>
</dbReference>
<keyword evidence="13" id="KW-1185">Reference proteome</keyword>
<comment type="catalytic activity">
    <reaction evidence="1 9 10">
        <text>[protein]-peptidylproline (omega=180) = [protein]-peptidylproline (omega=0)</text>
        <dbReference type="Rhea" id="RHEA:16237"/>
        <dbReference type="Rhea" id="RHEA-COMP:10747"/>
        <dbReference type="Rhea" id="RHEA-COMP:10748"/>
        <dbReference type="ChEBI" id="CHEBI:83833"/>
        <dbReference type="ChEBI" id="CHEBI:83834"/>
        <dbReference type="EC" id="5.2.1.8"/>
    </reaction>
</comment>
<keyword evidence="4" id="KW-0963">Cytoplasm</keyword>
<gene>
    <name evidence="12" type="ORF">HUO14_06465</name>
</gene>
<dbReference type="EMBL" id="JABWMH010000002">
    <property type="protein sequence ID" value="NVD27545.1"/>
    <property type="molecule type" value="Genomic_DNA"/>
</dbReference>
<evidence type="ECO:0000313" key="13">
    <source>
        <dbReference type="Proteomes" id="UP000652427"/>
    </source>
</evidence>
<evidence type="ECO:0000256" key="10">
    <source>
        <dbReference type="RuleBase" id="RU003915"/>
    </source>
</evidence>
<evidence type="ECO:0000256" key="7">
    <source>
        <dbReference type="ARBA" id="ARBA00023235"/>
    </source>
</evidence>
<proteinExistence type="inferred from homology"/>
<dbReference type="InterPro" id="IPR001179">
    <property type="entry name" value="PPIase_FKBP_dom"/>
</dbReference>
<dbReference type="Pfam" id="PF00254">
    <property type="entry name" value="FKBP_C"/>
    <property type="match status" value="1"/>
</dbReference>
<evidence type="ECO:0000256" key="4">
    <source>
        <dbReference type="ARBA" id="ARBA00022490"/>
    </source>
</evidence>
<evidence type="ECO:0000256" key="2">
    <source>
        <dbReference type="ARBA" id="ARBA00004496"/>
    </source>
</evidence>
<dbReference type="PROSITE" id="PS50059">
    <property type="entry name" value="FKBP_PPIASE"/>
    <property type="match status" value="1"/>
</dbReference>
<evidence type="ECO:0000259" key="11">
    <source>
        <dbReference type="PROSITE" id="PS50059"/>
    </source>
</evidence>
<feature type="domain" description="PPIase FKBP-type" evidence="11">
    <location>
        <begin position="7"/>
        <end position="89"/>
    </location>
</feature>
<evidence type="ECO:0000256" key="1">
    <source>
        <dbReference type="ARBA" id="ARBA00000971"/>
    </source>
</evidence>
<dbReference type="PANTHER" id="PTHR47861:SF3">
    <property type="entry name" value="FKBP-TYPE PEPTIDYL-PROLYL CIS-TRANS ISOMERASE SLYD"/>
    <property type="match status" value="1"/>
</dbReference>
<dbReference type="PANTHER" id="PTHR47861">
    <property type="entry name" value="FKBP-TYPE PEPTIDYL-PROLYL CIS-TRANS ISOMERASE SLYD"/>
    <property type="match status" value="1"/>
</dbReference>
<name>A0ABX2N1F0_9SPHN</name>
<dbReference type="Gene3D" id="3.10.50.40">
    <property type="match status" value="1"/>
</dbReference>
<dbReference type="EC" id="5.2.1.8" evidence="10"/>
<dbReference type="RefSeq" id="WP_176279058.1">
    <property type="nucleotide sequence ID" value="NZ_JABWMH010000002.1"/>
</dbReference>
<comment type="similarity">
    <text evidence="3 10">Belongs to the FKBP-type PPIase family.</text>
</comment>
<dbReference type="SUPFAM" id="SSF54534">
    <property type="entry name" value="FKBP-like"/>
    <property type="match status" value="1"/>
</dbReference>
<organism evidence="12 13">
    <name type="scientific">Parasphingorhabdus flavimaris</name>
    <dbReference type="NCBI Taxonomy" id="266812"/>
    <lineage>
        <taxon>Bacteria</taxon>
        <taxon>Pseudomonadati</taxon>
        <taxon>Pseudomonadota</taxon>
        <taxon>Alphaproteobacteria</taxon>
        <taxon>Sphingomonadales</taxon>
        <taxon>Sphingomonadaceae</taxon>
        <taxon>Parasphingorhabdus</taxon>
    </lineage>
</organism>
<keyword evidence="7 9" id="KW-0413">Isomerase</keyword>
<comment type="function">
    <text evidence="8">Also involved in hydrogenase metallocenter assembly, probably by participating in the nickel insertion step. This function in hydrogenase biosynthesis requires chaperone activity and the presence of the metal-binding domain, but not PPIase activity.</text>
</comment>
<protein>
    <recommendedName>
        <fullName evidence="10">Peptidyl-prolyl cis-trans isomerase</fullName>
        <ecNumber evidence="10">5.2.1.8</ecNumber>
    </recommendedName>
</protein>